<feature type="region of interest" description="Disordered" evidence="1">
    <location>
        <begin position="59"/>
        <end position="140"/>
    </location>
</feature>
<evidence type="ECO:0000313" key="2">
    <source>
        <dbReference type="EMBL" id="CAE8689387.1"/>
    </source>
</evidence>
<organism evidence="2 3">
    <name type="scientific">Polarella glacialis</name>
    <name type="common">Dinoflagellate</name>
    <dbReference type="NCBI Taxonomy" id="89957"/>
    <lineage>
        <taxon>Eukaryota</taxon>
        <taxon>Sar</taxon>
        <taxon>Alveolata</taxon>
        <taxon>Dinophyceae</taxon>
        <taxon>Suessiales</taxon>
        <taxon>Suessiaceae</taxon>
        <taxon>Polarella</taxon>
    </lineage>
</organism>
<feature type="region of interest" description="Disordered" evidence="1">
    <location>
        <begin position="156"/>
        <end position="179"/>
    </location>
</feature>
<feature type="compositionally biased region" description="Basic and acidic residues" evidence="1">
    <location>
        <begin position="107"/>
        <end position="129"/>
    </location>
</feature>
<sequence>MQLLDASGPLSSALLEGKQHPQLTEQSISYRPLHPVAVIVRPVHPVAVIVRRALAADPKPCDNWGMLPGTGQGAQRQGAGGTGSQAVEQSRATTTSRGVPHPQHGSINKEKADDDNDVKRKRERNEIPAKSHPPATALSNEAAAILKATAVGQLPQAQAHTTNTTQQQNKTNKSLQNNL</sequence>
<evidence type="ECO:0000313" key="3">
    <source>
        <dbReference type="Proteomes" id="UP000626109"/>
    </source>
</evidence>
<evidence type="ECO:0000256" key="1">
    <source>
        <dbReference type="SAM" id="MobiDB-lite"/>
    </source>
</evidence>
<accession>A0A813K0E4</accession>
<comment type="caution">
    <text evidence="2">The sequence shown here is derived from an EMBL/GenBank/DDBJ whole genome shotgun (WGS) entry which is preliminary data.</text>
</comment>
<dbReference type="EMBL" id="CAJNNW010027066">
    <property type="protein sequence ID" value="CAE8689387.1"/>
    <property type="molecule type" value="Genomic_DNA"/>
</dbReference>
<proteinExistence type="predicted"/>
<feature type="compositionally biased region" description="Gly residues" evidence="1">
    <location>
        <begin position="68"/>
        <end position="83"/>
    </location>
</feature>
<name>A0A813K0E4_POLGL</name>
<dbReference type="AlphaFoldDB" id="A0A813K0E4"/>
<feature type="compositionally biased region" description="Polar residues" evidence="1">
    <location>
        <begin position="87"/>
        <end position="97"/>
    </location>
</feature>
<protein>
    <submittedName>
        <fullName evidence="2">Uncharacterized protein</fullName>
    </submittedName>
</protein>
<reference evidence="2" key="1">
    <citation type="submission" date="2021-02" db="EMBL/GenBank/DDBJ databases">
        <authorList>
            <person name="Dougan E. K."/>
            <person name="Rhodes N."/>
            <person name="Thang M."/>
            <person name="Chan C."/>
        </authorList>
    </citation>
    <scope>NUCLEOTIDE SEQUENCE</scope>
</reference>
<dbReference type="Proteomes" id="UP000626109">
    <property type="component" value="Unassembled WGS sequence"/>
</dbReference>
<gene>
    <name evidence="2" type="ORF">PGLA2088_LOCUS26445</name>
</gene>